<dbReference type="PANTHER" id="PTHR43806:SF11">
    <property type="entry name" value="CEREVISIN-RELATED"/>
    <property type="match status" value="1"/>
</dbReference>
<sequence>MIHNKNINPFIHTRTPSTHPGNTPGIRRFIGIAALVGLTSLAATLTPTLSHASPPAHANASDRAKSNFSEEALPARAKRGSNEEWARGRILVTPRAGLPAKALANILREHGGKPTKIGQSDLYVVELPEYTEEGVIARLARHPHIKFAEFDHYVAPTVIPNDPYYPNGWHLPKIGAPAAWGDSLGSDITIAILDSGVEGDHPDLAAKMVPGWNFFDNNSNTSDVSGHGTRVAGAAAALTNNGIGVAGVARHSPIMPIRITDTNGWGTWSGIANGLVWAADRGVRVANISFVGVSSSLSARNAAQYMKNKNGLVIVAAGNTGNLENYTATDTMIPVAATTSSDARASWSSYGNYVLLSAPGANIWTTRDGKSYGASNGTSFSSPITAGVIALMMAANPSMKNTDIEHTLFTTAIDLGAAGWDPYFGHGRVDAGAAVQAVVTTETTITSPKDTEPPRVSILEPLSGATVSGLVPVDIEATDNVGVVRTELWVNHTSVAVDTSEPFAFSWDSNGTPNGKANLVVRAFDAAGNSAASNIAEVNVENPISSVTDDKDTSSSLIDTTPPVVQIINPVGGNVSHNVTITVNASDDNGDADIALAIYIDGQRLATGTGSTLSANWNTRPKRVSAGAHTIQATAKDAAGNTATTSVNVNVVK</sequence>
<dbReference type="CDD" id="cd00146">
    <property type="entry name" value="PKD"/>
    <property type="match status" value="1"/>
</dbReference>
<evidence type="ECO:0000256" key="2">
    <source>
        <dbReference type="ARBA" id="ARBA00022670"/>
    </source>
</evidence>
<dbReference type="GO" id="GO:0004252">
    <property type="term" value="F:serine-type endopeptidase activity"/>
    <property type="evidence" value="ECO:0007669"/>
    <property type="project" value="UniProtKB-UniRule"/>
</dbReference>
<dbReference type="InterPro" id="IPR023828">
    <property type="entry name" value="Peptidase_S8_Ser-AS"/>
</dbReference>
<dbReference type="InterPro" id="IPR050131">
    <property type="entry name" value="Peptidase_S8_subtilisin-like"/>
</dbReference>
<dbReference type="InterPro" id="IPR034054">
    <property type="entry name" value="Pep_S8_PrcA"/>
</dbReference>
<evidence type="ECO:0000256" key="4">
    <source>
        <dbReference type="ARBA" id="ARBA00022825"/>
    </source>
</evidence>
<evidence type="ECO:0000259" key="8">
    <source>
        <dbReference type="Pfam" id="PF00082"/>
    </source>
</evidence>
<name>A0A1H3L7U0_9PROT</name>
<evidence type="ECO:0000256" key="3">
    <source>
        <dbReference type="ARBA" id="ARBA00022801"/>
    </source>
</evidence>
<proteinExistence type="inferred from homology"/>
<dbReference type="InterPro" id="IPR017315">
    <property type="entry name" value="Pep_S8A_subtilisin_pbac-2"/>
</dbReference>
<dbReference type="Pfam" id="PF17957">
    <property type="entry name" value="Big_7"/>
    <property type="match status" value="2"/>
</dbReference>
<dbReference type="RefSeq" id="WP_090414902.1">
    <property type="nucleotide sequence ID" value="NZ_FNOY01000046.1"/>
</dbReference>
<feature type="domain" description="Peptidase S8/S53" evidence="8">
    <location>
        <begin position="185"/>
        <end position="427"/>
    </location>
</feature>
<dbReference type="PROSITE" id="PS51892">
    <property type="entry name" value="SUBTILASE"/>
    <property type="match status" value="1"/>
</dbReference>
<dbReference type="STRING" id="44576.SAMN05421881_104614"/>
<dbReference type="PANTHER" id="PTHR43806">
    <property type="entry name" value="PEPTIDASE S8"/>
    <property type="match status" value="1"/>
</dbReference>
<organism evidence="9 10">
    <name type="scientific">Nitrosomonas halophila</name>
    <dbReference type="NCBI Taxonomy" id="44576"/>
    <lineage>
        <taxon>Bacteria</taxon>
        <taxon>Pseudomonadati</taxon>
        <taxon>Pseudomonadota</taxon>
        <taxon>Betaproteobacteria</taxon>
        <taxon>Nitrosomonadales</taxon>
        <taxon>Nitrosomonadaceae</taxon>
        <taxon>Nitrosomonas</taxon>
    </lineage>
</organism>
<gene>
    <name evidence="9" type="ORF">SAMN05421881_104614</name>
</gene>
<dbReference type="InterPro" id="IPR015500">
    <property type="entry name" value="Peptidase_S8_subtilisin-rel"/>
</dbReference>
<dbReference type="PRINTS" id="PR00723">
    <property type="entry name" value="SUBTILISIN"/>
</dbReference>
<dbReference type="InterPro" id="IPR022398">
    <property type="entry name" value="Peptidase_S8_His-AS"/>
</dbReference>
<reference evidence="9 10" key="1">
    <citation type="submission" date="2016-10" db="EMBL/GenBank/DDBJ databases">
        <authorList>
            <person name="de Groot N.N."/>
        </authorList>
    </citation>
    <scope>NUCLEOTIDE SEQUENCE [LARGE SCALE GENOMIC DNA]</scope>
    <source>
        <strain evidence="9 10">Nm1</strain>
    </source>
</reference>
<dbReference type="InterPro" id="IPR023827">
    <property type="entry name" value="Peptidase_S8_Asp-AS"/>
</dbReference>
<comment type="similarity">
    <text evidence="1 5 6">Belongs to the peptidase S8 family.</text>
</comment>
<accession>A0A1H3L7U0</accession>
<dbReference type="InterPro" id="IPR036852">
    <property type="entry name" value="Peptidase_S8/S53_dom_sf"/>
</dbReference>
<keyword evidence="10" id="KW-1185">Reference proteome</keyword>
<evidence type="ECO:0000313" key="10">
    <source>
        <dbReference type="Proteomes" id="UP000198640"/>
    </source>
</evidence>
<feature type="active site" description="Charge relay system" evidence="5">
    <location>
        <position position="227"/>
    </location>
</feature>
<evidence type="ECO:0000256" key="5">
    <source>
        <dbReference type="PROSITE-ProRule" id="PRU01240"/>
    </source>
</evidence>
<dbReference type="PIRSF" id="PIRSF037901">
    <property type="entry name" value="Subtilisin_rel_Nmul_A1891"/>
    <property type="match status" value="1"/>
</dbReference>
<feature type="active site" description="Charge relay system" evidence="5">
    <location>
        <position position="379"/>
    </location>
</feature>
<dbReference type="CDD" id="cd07498">
    <property type="entry name" value="Peptidases_S8_15"/>
    <property type="match status" value="1"/>
</dbReference>
<dbReference type="Proteomes" id="UP000198640">
    <property type="component" value="Unassembled WGS sequence"/>
</dbReference>
<keyword evidence="3 5" id="KW-0378">Hydrolase</keyword>
<dbReference type="Pfam" id="PF00082">
    <property type="entry name" value="Peptidase_S8"/>
    <property type="match status" value="1"/>
</dbReference>
<dbReference type="GO" id="GO:0006508">
    <property type="term" value="P:proteolysis"/>
    <property type="evidence" value="ECO:0007669"/>
    <property type="project" value="UniProtKB-KW"/>
</dbReference>
<keyword evidence="2 5" id="KW-0645">Protease</keyword>
<evidence type="ECO:0000256" key="6">
    <source>
        <dbReference type="RuleBase" id="RU003355"/>
    </source>
</evidence>
<dbReference type="OrthoDB" id="9790784at2"/>
<feature type="active site" description="Charge relay system" evidence="5">
    <location>
        <position position="194"/>
    </location>
</feature>
<evidence type="ECO:0000313" key="9">
    <source>
        <dbReference type="EMBL" id="SDY60451.1"/>
    </source>
</evidence>
<dbReference type="Gene3D" id="3.40.50.200">
    <property type="entry name" value="Peptidase S8/S53 domain"/>
    <property type="match status" value="1"/>
</dbReference>
<dbReference type="PROSITE" id="PS00137">
    <property type="entry name" value="SUBTILASE_HIS"/>
    <property type="match status" value="1"/>
</dbReference>
<dbReference type="EMBL" id="FNOY01000046">
    <property type="protein sequence ID" value="SDY60451.1"/>
    <property type="molecule type" value="Genomic_DNA"/>
</dbReference>
<dbReference type="Gene3D" id="2.60.40.10">
    <property type="entry name" value="Immunoglobulins"/>
    <property type="match status" value="2"/>
</dbReference>
<feature type="compositionally biased region" description="Low complexity" evidence="7">
    <location>
        <begin position="49"/>
        <end position="59"/>
    </location>
</feature>
<dbReference type="SUPFAM" id="SSF52743">
    <property type="entry name" value="Subtilisin-like"/>
    <property type="match status" value="1"/>
</dbReference>
<dbReference type="InterPro" id="IPR013783">
    <property type="entry name" value="Ig-like_fold"/>
</dbReference>
<dbReference type="AlphaFoldDB" id="A0A1H3L7U0"/>
<dbReference type="PROSITE" id="PS00138">
    <property type="entry name" value="SUBTILASE_SER"/>
    <property type="match status" value="1"/>
</dbReference>
<evidence type="ECO:0000256" key="1">
    <source>
        <dbReference type="ARBA" id="ARBA00011073"/>
    </source>
</evidence>
<evidence type="ECO:0000256" key="7">
    <source>
        <dbReference type="SAM" id="MobiDB-lite"/>
    </source>
</evidence>
<keyword evidence="4 5" id="KW-0720">Serine protease</keyword>
<protein>
    <submittedName>
        <fullName evidence="9">Subtilase family protein</fullName>
    </submittedName>
</protein>
<dbReference type="InterPro" id="IPR000209">
    <property type="entry name" value="Peptidase_S8/S53_dom"/>
</dbReference>
<dbReference type="PROSITE" id="PS00136">
    <property type="entry name" value="SUBTILASE_ASP"/>
    <property type="match status" value="1"/>
</dbReference>
<feature type="region of interest" description="Disordered" evidence="7">
    <location>
        <begin position="49"/>
        <end position="80"/>
    </location>
</feature>
<feature type="region of interest" description="Disordered" evidence="7">
    <location>
        <begin position="1"/>
        <end position="24"/>
    </location>
</feature>